<name>A0A6B2H6G2_9BACT</name>
<evidence type="ECO:0000259" key="1">
    <source>
        <dbReference type="Pfam" id="PF14129"/>
    </source>
</evidence>
<reference evidence="2 3" key="1">
    <citation type="submission" date="2020-01" db="EMBL/GenBank/DDBJ databases">
        <authorList>
            <person name="Kim M.K."/>
        </authorList>
    </citation>
    <scope>NUCLEOTIDE SEQUENCE [LARGE SCALE GENOMIC DNA]</scope>
    <source>
        <strain evidence="2 3">BT213</strain>
    </source>
</reference>
<evidence type="ECO:0000313" key="3">
    <source>
        <dbReference type="Proteomes" id="UP000478546"/>
    </source>
</evidence>
<accession>A0A6B2H6G2</accession>
<dbReference type="InterPro" id="IPR025381">
    <property type="entry name" value="DUF4296"/>
</dbReference>
<dbReference type="EMBL" id="JAAEAA010000012">
    <property type="protein sequence ID" value="NDK56396.1"/>
    <property type="molecule type" value="Genomic_DNA"/>
</dbReference>
<protein>
    <submittedName>
        <fullName evidence="2">DUF4296 domain-containing protein</fullName>
    </submittedName>
</protein>
<feature type="domain" description="DUF4296" evidence="1">
    <location>
        <begin position="1"/>
        <end position="76"/>
    </location>
</feature>
<dbReference type="Proteomes" id="UP000478546">
    <property type="component" value="Unassembled WGS sequence"/>
</dbReference>
<gene>
    <name evidence="2" type="ORF">GWO68_10735</name>
</gene>
<keyword evidence="3" id="KW-1185">Reference proteome</keyword>
<dbReference type="Pfam" id="PF14129">
    <property type="entry name" value="DUF4296"/>
    <property type="match status" value="1"/>
</dbReference>
<evidence type="ECO:0000313" key="2">
    <source>
        <dbReference type="EMBL" id="NDK56396.1"/>
    </source>
</evidence>
<comment type="caution">
    <text evidence="2">The sequence shown here is derived from an EMBL/GenBank/DDBJ whole genome shotgun (WGS) entry which is preliminary data.</text>
</comment>
<dbReference type="AlphaFoldDB" id="A0A6B2H6G2"/>
<organism evidence="2 3">
    <name type="scientific">Pontibacter fetidus</name>
    <dbReference type="NCBI Taxonomy" id="2700082"/>
    <lineage>
        <taxon>Bacteria</taxon>
        <taxon>Pseudomonadati</taxon>
        <taxon>Bacteroidota</taxon>
        <taxon>Cytophagia</taxon>
        <taxon>Cytophagales</taxon>
        <taxon>Hymenobacteraceae</taxon>
        <taxon>Pontibacter</taxon>
    </lineage>
</organism>
<sequence>MVQILADVHIMESLIESNVSFPDTAVMVYNKEHKNILKKYGVSNAQFTKSYGYYGKNLEQMDRLYEIVLDTLTAREAKLLTKKGSAPVAEDTLQRNIQVDTNGVPSRKGRRLGRPGDVLMNAPQEVKEDM</sequence>
<proteinExistence type="predicted"/>